<evidence type="ECO:0000313" key="2">
    <source>
        <dbReference type="Proteomes" id="UP000178636"/>
    </source>
</evidence>
<gene>
    <name evidence="1" type="ORF">A3C93_06470</name>
</gene>
<sequence>MNEIPAPIAVGLIAGIVRRAKEKTFFVTYVLTSGKFLHYPFDDEKRRNEIWARAERYLLERGFVPHWNMCLKAESLTLVERHQKPGGAEYVHFRFRNGTAYKQRYVDTGQLTRDYARLCNILAIFQDRRTNCPLSHTKH</sequence>
<dbReference type="Proteomes" id="UP000178636">
    <property type="component" value="Unassembled WGS sequence"/>
</dbReference>
<dbReference type="AlphaFoldDB" id="A0A1G2DIM0"/>
<accession>A0A1G2DIM0</accession>
<proteinExistence type="predicted"/>
<organism evidence="1 2">
    <name type="scientific">Candidatus Lloydbacteria bacterium RIFCSPHIGHO2_02_FULL_54_17</name>
    <dbReference type="NCBI Taxonomy" id="1798664"/>
    <lineage>
        <taxon>Bacteria</taxon>
        <taxon>Candidatus Lloydiibacteriota</taxon>
    </lineage>
</organism>
<dbReference type="STRING" id="1798664.A3C93_06470"/>
<protein>
    <submittedName>
        <fullName evidence="1">Uncharacterized protein</fullName>
    </submittedName>
</protein>
<reference evidence="1 2" key="1">
    <citation type="journal article" date="2016" name="Nat. Commun.">
        <title>Thousands of microbial genomes shed light on interconnected biogeochemical processes in an aquifer system.</title>
        <authorList>
            <person name="Anantharaman K."/>
            <person name="Brown C.T."/>
            <person name="Hug L.A."/>
            <person name="Sharon I."/>
            <person name="Castelle C.J."/>
            <person name="Probst A.J."/>
            <person name="Thomas B.C."/>
            <person name="Singh A."/>
            <person name="Wilkins M.J."/>
            <person name="Karaoz U."/>
            <person name="Brodie E.L."/>
            <person name="Williams K.H."/>
            <person name="Hubbard S.S."/>
            <person name="Banfield J.F."/>
        </authorList>
    </citation>
    <scope>NUCLEOTIDE SEQUENCE [LARGE SCALE GENOMIC DNA]</scope>
</reference>
<comment type="caution">
    <text evidence="1">The sequence shown here is derived from an EMBL/GenBank/DDBJ whole genome shotgun (WGS) entry which is preliminary data.</text>
</comment>
<dbReference type="EMBL" id="MHLO01000016">
    <property type="protein sequence ID" value="OGZ12720.1"/>
    <property type="molecule type" value="Genomic_DNA"/>
</dbReference>
<evidence type="ECO:0000313" key="1">
    <source>
        <dbReference type="EMBL" id="OGZ12720.1"/>
    </source>
</evidence>
<name>A0A1G2DIM0_9BACT</name>